<feature type="compositionally biased region" description="Basic and acidic residues" evidence="4">
    <location>
        <begin position="114"/>
        <end position="125"/>
    </location>
</feature>
<dbReference type="InterPro" id="IPR012340">
    <property type="entry name" value="NA-bd_OB-fold"/>
</dbReference>
<dbReference type="Gene3D" id="2.40.50.140">
    <property type="entry name" value="Nucleic acid-binding proteins"/>
    <property type="match status" value="1"/>
</dbReference>
<feature type="region of interest" description="Disordered" evidence="4">
    <location>
        <begin position="114"/>
        <end position="135"/>
    </location>
</feature>
<dbReference type="SUPFAM" id="SSF50249">
    <property type="entry name" value="Nucleic acid-binding proteins"/>
    <property type="match status" value="1"/>
</dbReference>
<reference evidence="7" key="1">
    <citation type="submission" date="2018-02" db="EMBL/GenBank/DDBJ databases">
        <title>Genome sequence of Desulfocucumis palustris strain NAW-5.</title>
        <authorList>
            <person name="Watanabe M."/>
            <person name="Kojima H."/>
            <person name="Fukui M."/>
        </authorList>
    </citation>
    <scope>NUCLEOTIDE SEQUENCE [LARGE SCALE GENOMIC DNA]</scope>
    <source>
        <strain evidence="7">NAW-5</strain>
    </source>
</reference>
<evidence type="ECO:0000256" key="2">
    <source>
        <dbReference type="ARBA" id="ARBA00022980"/>
    </source>
</evidence>
<comment type="similarity">
    <text evidence="1">Belongs to the bacterial ribosomal protein bS1 family.</text>
</comment>
<dbReference type="GO" id="GO:0006412">
    <property type="term" value="P:translation"/>
    <property type="evidence" value="ECO:0007669"/>
    <property type="project" value="TreeGrafter"/>
</dbReference>
<keyword evidence="3" id="KW-0687">Ribonucleoprotein</keyword>
<keyword evidence="7" id="KW-1185">Reference proteome</keyword>
<keyword evidence="2" id="KW-0689">Ribosomal protein</keyword>
<gene>
    <name evidence="6" type="ORF">DCCM_0338</name>
</gene>
<dbReference type="AlphaFoldDB" id="A0A2L2X7I0"/>
<dbReference type="GO" id="GO:0005840">
    <property type="term" value="C:ribosome"/>
    <property type="evidence" value="ECO:0007669"/>
    <property type="project" value="UniProtKB-KW"/>
</dbReference>
<dbReference type="InterPro" id="IPR050437">
    <property type="entry name" value="Ribos_protein_bS1-like"/>
</dbReference>
<organism evidence="6 7">
    <name type="scientific">Desulfocucumis palustris</name>
    <dbReference type="NCBI Taxonomy" id="1898651"/>
    <lineage>
        <taxon>Bacteria</taxon>
        <taxon>Bacillati</taxon>
        <taxon>Bacillota</taxon>
        <taxon>Clostridia</taxon>
        <taxon>Eubacteriales</taxon>
        <taxon>Desulfocucumaceae</taxon>
        <taxon>Desulfocucumis</taxon>
    </lineage>
</organism>
<evidence type="ECO:0000259" key="5">
    <source>
        <dbReference type="PROSITE" id="PS50126"/>
    </source>
</evidence>
<evidence type="ECO:0000256" key="4">
    <source>
        <dbReference type="SAM" id="MobiDB-lite"/>
    </source>
</evidence>
<dbReference type="EMBL" id="BFAV01000018">
    <property type="protein sequence ID" value="GBF32147.1"/>
    <property type="molecule type" value="Genomic_DNA"/>
</dbReference>
<feature type="compositionally biased region" description="Basic residues" evidence="4">
    <location>
        <begin position="126"/>
        <end position="135"/>
    </location>
</feature>
<dbReference type="InterPro" id="IPR003029">
    <property type="entry name" value="S1_domain"/>
</dbReference>
<dbReference type="GO" id="GO:1990904">
    <property type="term" value="C:ribonucleoprotein complex"/>
    <property type="evidence" value="ECO:0007669"/>
    <property type="project" value="UniProtKB-KW"/>
</dbReference>
<evidence type="ECO:0000313" key="7">
    <source>
        <dbReference type="Proteomes" id="UP000239549"/>
    </source>
</evidence>
<dbReference type="SMART" id="SM00316">
    <property type="entry name" value="S1"/>
    <property type="match status" value="1"/>
</dbReference>
<dbReference type="GO" id="GO:0005737">
    <property type="term" value="C:cytoplasm"/>
    <property type="evidence" value="ECO:0007669"/>
    <property type="project" value="UniProtKB-ARBA"/>
</dbReference>
<dbReference type="FunFam" id="2.40.50.140:FF:000051">
    <property type="entry name" value="RNA-binding transcriptional accessory protein"/>
    <property type="match status" value="1"/>
</dbReference>
<name>A0A2L2X7I0_9FIRM</name>
<dbReference type="CDD" id="cd05692">
    <property type="entry name" value="S1_RPS1_repeat_hs4"/>
    <property type="match status" value="1"/>
</dbReference>
<dbReference type="PANTHER" id="PTHR10724">
    <property type="entry name" value="30S RIBOSOMAL PROTEIN S1"/>
    <property type="match status" value="1"/>
</dbReference>
<dbReference type="PANTHER" id="PTHR10724:SF7">
    <property type="entry name" value="SMALL RIBOSOMAL SUBUNIT PROTEIN BS1C"/>
    <property type="match status" value="1"/>
</dbReference>
<dbReference type="PROSITE" id="PS50126">
    <property type="entry name" value="S1"/>
    <property type="match status" value="1"/>
</dbReference>
<evidence type="ECO:0000313" key="6">
    <source>
        <dbReference type="EMBL" id="GBF32147.1"/>
    </source>
</evidence>
<feature type="domain" description="S1 motif" evidence="5">
    <location>
        <begin position="6"/>
        <end position="74"/>
    </location>
</feature>
<dbReference type="GO" id="GO:0003735">
    <property type="term" value="F:structural constituent of ribosome"/>
    <property type="evidence" value="ECO:0007669"/>
    <property type="project" value="TreeGrafter"/>
</dbReference>
<protein>
    <submittedName>
        <fullName evidence="6">RNA binding protein</fullName>
    </submittedName>
</protein>
<evidence type="ECO:0000256" key="3">
    <source>
        <dbReference type="ARBA" id="ARBA00023274"/>
    </source>
</evidence>
<dbReference type="Proteomes" id="UP000239549">
    <property type="component" value="Unassembled WGS sequence"/>
</dbReference>
<evidence type="ECO:0000256" key="1">
    <source>
        <dbReference type="ARBA" id="ARBA00006767"/>
    </source>
</evidence>
<sequence>MPLQVGSVLEGLVTGITNFGAFIQLPGGETGLVHISEIAEVYVRDVNEFLKQNDKVKVKVISVDPRGKIALSIKQAKPPAETAVTDRRGPQRKKFEPSFEDKLAKFLKESDERMQALKRNADAKRGGRGGPRRWD</sequence>
<dbReference type="RefSeq" id="WP_104370711.1">
    <property type="nucleotide sequence ID" value="NZ_BFAV01000018.1"/>
</dbReference>
<comment type="caution">
    <text evidence="6">The sequence shown here is derived from an EMBL/GenBank/DDBJ whole genome shotgun (WGS) entry which is preliminary data.</text>
</comment>
<dbReference type="GO" id="GO:0003729">
    <property type="term" value="F:mRNA binding"/>
    <property type="evidence" value="ECO:0007669"/>
    <property type="project" value="TreeGrafter"/>
</dbReference>
<accession>A0A2L2X7I0</accession>
<proteinExistence type="inferred from homology"/>
<dbReference type="Pfam" id="PF00575">
    <property type="entry name" value="S1"/>
    <property type="match status" value="1"/>
</dbReference>
<dbReference type="OrthoDB" id="9810507at2"/>